<keyword evidence="4 7" id="KW-1133">Transmembrane helix</keyword>
<comment type="subcellular location">
    <subcellularLocation>
        <location evidence="1">Cell membrane</location>
        <topology evidence="1">Multi-pass membrane protein</topology>
    </subcellularLocation>
</comment>
<sequence length="340" mass="36105">MIDYLVTIFTEGSIFAIMALGLNIVWGWSGDFDLAFYGYVALGAYMTLVLTVGPASSPTEYILGLTLPFPVAVLLATLSAMLLALIVGAIALRHLRGIYFSIVTLGAVYVLYILAGQFVPLFNGYNGLSGLVAPMGDVLGIDYSSYQFFYVALCMVMLTIVLFGVTRLSGSRFGLALRSLREDERAAAAFGRDIYILKLKAYVLGAGLGGFAGALFAGYLTAFNPSSWSPVETIILYAAILVGGRGSTRGVVLGVAVMVMGLQEATRYLPEIAGHPSFAPAFRLILTGIVLVVFIRFRPQGILPERRMRDGDPPGSPGTRPEPAPGPQPVTGPALETGAA</sequence>
<accession>A0A934KQQ4</accession>
<evidence type="ECO:0000256" key="5">
    <source>
        <dbReference type="ARBA" id="ARBA00023136"/>
    </source>
</evidence>
<dbReference type="GO" id="GO:0015658">
    <property type="term" value="F:branched-chain amino acid transmembrane transporter activity"/>
    <property type="evidence" value="ECO:0007669"/>
    <property type="project" value="InterPro"/>
</dbReference>
<proteinExistence type="predicted"/>
<keyword evidence="2" id="KW-1003">Cell membrane</keyword>
<keyword evidence="5 7" id="KW-0472">Membrane</keyword>
<dbReference type="Pfam" id="PF02653">
    <property type="entry name" value="BPD_transp_2"/>
    <property type="match status" value="1"/>
</dbReference>
<feature type="transmembrane region" description="Helical" evidence="7">
    <location>
        <begin position="281"/>
        <end position="299"/>
    </location>
</feature>
<dbReference type="AlphaFoldDB" id="A0A934KQQ4"/>
<feature type="transmembrane region" description="Helical" evidence="7">
    <location>
        <begin position="6"/>
        <end position="27"/>
    </location>
</feature>
<feature type="transmembrane region" description="Helical" evidence="7">
    <location>
        <begin position="34"/>
        <end position="55"/>
    </location>
</feature>
<feature type="transmembrane region" description="Helical" evidence="7">
    <location>
        <begin position="148"/>
        <end position="168"/>
    </location>
</feature>
<dbReference type="PANTHER" id="PTHR30482:SF10">
    <property type="entry name" value="HIGH-AFFINITY BRANCHED-CHAIN AMINO ACID TRANSPORT PROTEIN BRAE"/>
    <property type="match status" value="1"/>
</dbReference>
<dbReference type="InterPro" id="IPR001851">
    <property type="entry name" value="ABC_transp_permease"/>
</dbReference>
<dbReference type="Proteomes" id="UP000614410">
    <property type="component" value="Unassembled WGS sequence"/>
</dbReference>
<dbReference type="InterPro" id="IPR043428">
    <property type="entry name" value="LivM-like"/>
</dbReference>
<evidence type="ECO:0000313" key="9">
    <source>
        <dbReference type="Proteomes" id="UP000614410"/>
    </source>
</evidence>
<dbReference type="GO" id="GO:0005886">
    <property type="term" value="C:plasma membrane"/>
    <property type="evidence" value="ECO:0007669"/>
    <property type="project" value="UniProtKB-SubCell"/>
</dbReference>
<evidence type="ECO:0000256" key="6">
    <source>
        <dbReference type="SAM" id="MobiDB-lite"/>
    </source>
</evidence>
<feature type="transmembrane region" description="Helical" evidence="7">
    <location>
        <begin position="201"/>
        <end position="221"/>
    </location>
</feature>
<evidence type="ECO:0000256" key="7">
    <source>
        <dbReference type="SAM" id="Phobius"/>
    </source>
</evidence>
<dbReference type="PANTHER" id="PTHR30482">
    <property type="entry name" value="HIGH-AFFINITY BRANCHED-CHAIN AMINO ACID TRANSPORT SYSTEM PERMEASE"/>
    <property type="match status" value="1"/>
</dbReference>
<comment type="caution">
    <text evidence="8">The sequence shown here is derived from an EMBL/GenBank/DDBJ whole genome shotgun (WGS) entry which is preliminary data.</text>
</comment>
<evidence type="ECO:0000256" key="3">
    <source>
        <dbReference type="ARBA" id="ARBA00022692"/>
    </source>
</evidence>
<feature type="compositionally biased region" description="Pro residues" evidence="6">
    <location>
        <begin position="314"/>
        <end position="330"/>
    </location>
</feature>
<feature type="transmembrane region" description="Helical" evidence="7">
    <location>
        <begin position="98"/>
        <end position="119"/>
    </location>
</feature>
<dbReference type="EMBL" id="JAEKNN010000063">
    <property type="protein sequence ID" value="MBJ7610525.1"/>
    <property type="molecule type" value="Genomic_DNA"/>
</dbReference>
<feature type="region of interest" description="Disordered" evidence="6">
    <location>
        <begin position="305"/>
        <end position="340"/>
    </location>
</feature>
<evidence type="ECO:0000256" key="4">
    <source>
        <dbReference type="ARBA" id="ARBA00022989"/>
    </source>
</evidence>
<dbReference type="CDD" id="cd06581">
    <property type="entry name" value="TM_PBP1_LivM_like"/>
    <property type="match status" value="1"/>
</dbReference>
<keyword evidence="3 7" id="KW-0812">Transmembrane</keyword>
<gene>
    <name evidence="8" type="ORF">JF887_14020</name>
</gene>
<evidence type="ECO:0000256" key="2">
    <source>
        <dbReference type="ARBA" id="ARBA00022475"/>
    </source>
</evidence>
<evidence type="ECO:0000313" key="8">
    <source>
        <dbReference type="EMBL" id="MBJ7610525.1"/>
    </source>
</evidence>
<protein>
    <submittedName>
        <fullName evidence="8">Branched-chain amino acid ABC transporter permease</fullName>
    </submittedName>
</protein>
<feature type="transmembrane region" description="Helical" evidence="7">
    <location>
        <begin position="67"/>
        <end position="91"/>
    </location>
</feature>
<name>A0A934KQQ4_9BACT</name>
<reference evidence="8 9" key="1">
    <citation type="submission" date="2020-10" db="EMBL/GenBank/DDBJ databases">
        <title>Ca. Dormibacterota MAGs.</title>
        <authorList>
            <person name="Montgomery K."/>
        </authorList>
    </citation>
    <scope>NUCLEOTIDE SEQUENCE [LARGE SCALE GENOMIC DNA]</scope>
    <source>
        <strain evidence="8">Mitchell_Peninsula_5</strain>
    </source>
</reference>
<evidence type="ECO:0000256" key="1">
    <source>
        <dbReference type="ARBA" id="ARBA00004651"/>
    </source>
</evidence>
<organism evidence="8 9">
    <name type="scientific">Candidatus Amunia macphersoniae</name>
    <dbReference type="NCBI Taxonomy" id="3127014"/>
    <lineage>
        <taxon>Bacteria</taxon>
        <taxon>Bacillati</taxon>
        <taxon>Candidatus Dormiibacterota</taxon>
        <taxon>Candidatus Dormibacteria</taxon>
        <taxon>Candidatus Aeolococcales</taxon>
        <taxon>Candidatus Aeolococcaceae</taxon>
        <taxon>Candidatus Amunia</taxon>
    </lineage>
</organism>